<proteinExistence type="predicted"/>
<dbReference type="EMBL" id="JADKNH010000015">
    <property type="protein sequence ID" value="MBF4695364.1"/>
    <property type="molecule type" value="Genomic_DNA"/>
</dbReference>
<evidence type="ECO:0000256" key="1">
    <source>
        <dbReference type="SAM" id="Phobius"/>
    </source>
</evidence>
<feature type="transmembrane region" description="Helical" evidence="1">
    <location>
        <begin position="53"/>
        <end position="74"/>
    </location>
</feature>
<protein>
    <recommendedName>
        <fullName evidence="4">Tetrahydromethanopterin S-methyltransferase</fullName>
    </recommendedName>
</protein>
<sequence>MDVSKYVTTGQEIKKLGLKLQGIVDPESLSEQEQLLIRPLETEDRASGKGSNVGAVVAGILFALVIGTFILLHFW</sequence>
<keyword evidence="1" id="KW-0812">Transmembrane</keyword>
<gene>
    <name evidence="2" type="ORF">ISU02_19900</name>
</gene>
<organism evidence="2 3">
    <name type="scientific">Fusibacter ferrireducens</name>
    <dbReference type="NCBI Taxonomy" id="2785058"/>
    <lineage>
        <taxon>Bacteria</taxon>
        <taxon>Bacillati</taxon>
        <taxon>Bacillota</taxon>
        <taxon>Clostridia</taxon>
        <taxon>Eubacteriales</taxon>
        <taxon>Eubacteriales Family XII. Incertae Sedis</taxon>
        <taxon>Fusibacter</taxon>
    </lineage>
</organism>
<dbReference type="RefSeq" id="WP_194703601.1">
    <property type="nucleotide sequence ID" value="NZ_JADKNH010000015.1"/>
</dbReference>
<evidence type="ECO:0000313" key="3">
    <source>
        <dbReference type="Proteomes" id="UP000614200"/>
    </source>
</evidence>
<keyword evidence="3" id="KW-1185">Reference proteome</keyword>
<evidence type="ECO:0008006" key="4">
    <source>
        <dbReference type="Google" id="ProtNLM"/>
    </source>
</evidence>
<evidence type="ECO:0000313" key="2">
    <source>
        <dbReference type="EMBL" id="MBF4695364.1"/>
    </source>
</evidence>
<reference evidence="2 3" key="1">
    <citation type="submission" date="2020-11" db="EMBL/GenBank/DDBJ databases">
        <title>Fusibacter basophilias sp. nov.</title>
        <authorList>
            <person name="Qiu D."/>
        </authorList>
    </citation>
    <scope>NUCLEOTIDE SEQUENCE [LARGE SCALE GENOMIC DNA]</scope>
    <source>
        <strain evidence="2 3">Q10-2</strain>
    </source>
</reference>
<dbReference type="Proteomes" id="UP000614200">
    <property type="component" value="Unassembled WGS sequence"/>
</dbReference>
<comment type="caution">
    <text evidence="2">The sequence shown here is derived from an EMBL/GenBank/DDBJ whole genome shotgun (WGS) entry which is preliminary data.</text>
</comment>
<keyword evidence="1" id="KW-1133">Transmembrane helix</keyword>
<name>A0ABR9ZY18_9FIRM</name>
<accession>A0ABR9ZY18</accession>
<keyword evidence="1" id="KW-0472">Membrane</keyword>